<keyword evidence="3" id="KW-1185">Reference proteome</keyword>
<evidence type="ECO:0000313" key="3">
    <source>
        <dbReference type="Proteomes" id="UP000221845"/>
    </source>
</evidence>
<feature type="domain" description="Winged helix-turn-helix" evidence="1">
    <location>
        <begin position="8"/>
        <end position="73"/>
    </location>
</feature>
<dbReference type="Proteomes" id="UP000221845">
    <property type="component" value="Segment"/>
</dbReference>
<gene>
    <name evidence="2" type="ORF">SKUL_47</name>
</gene>
<dbReference type="EMBL" id="MF042361">
    <property type="protein sequence ID" value="ARV77146.1"/>
    <property type="molecule type" value="Genomic_DNA"/>
</dbReference>
<protein>
    <recommendedName>
        <fullName evidence="1">Winged helix-turn-helix domain-containing protein</fullName>
    </recommendedName>
</protein>
<name>A0A1Y0SZP2_9CAUD</name>
<evidence type="ECO:0000313" key="2">
    <source>
        <dbReference type="EMBL" id="ARV77146.1"/>
    </source>
</evidence>
<proteinExistence type="predicted"/>
<evidence type="ECO:0000259" key="1">
    <source>
        <dbReference type="Pfam" id="PF14090"/>
    </source>
</evidence>
<accession>A0A1Y0SZP2</accession>
<organism evidence="2 3">
    <name type="scientific">Pseudomonas phage Skulduggery</name>
    <dbReference type="NCBI Taxonomy" id="2006671"/>
    <lineage>
        <taxon>Viruses</taxon>
        <taxon>Duplodnaviria</taxon>
        <taxon>Heunggongvirae</taxon>
        <taxon>Uroviricota</taxon>
        <taxon>Caudoviricetes</taxon>
        <taxon>Skulduggeryvirus</taxon>
        <taxon>Skulduggeryvirus skulduggery</taxon>
    </lineage>
</organism>
<sequence length="81" mass="8946">MAQKPNPTQNAAILKFLQSGRTITAMQALNKFGCNRLAARIYDLKCQGHNVCTTMKGFRNRYGTKIAIAEYSLEIQPGGVL</sequence>
<dbReference type="Pfam" id="PF14090">
    <property type="entry name" value="HTH_39"/>
    <property type="match status" value="1"/>
</dbReference>
<reference evidence="2 3" key="1">
    <citation type="submission" date="2017-05" db="EMBL/GenBank/DDBJ databases">
        <authorList>
            <person name="Song R."/>
            <person name="Chenine A.L."/>
            <person name="Ruprecht R.M."/>
        </authorList>
    </citation>
    <scope>NUCLEOTIDE SEQUENCE [LARGE SCALE GENOMIC DNA]</scope>
</reference>
<dbReference type="InterPro" id="IPR055245">
    <property type="entry name" value="HTH_proteobacteria"/>
</dbReference>